<evidence type="ECO:0000256" key="11">
    <source>
        <dbReference type="ARBA" id="ARBA00023242"/>
    </source>
</evidence>
<dbReference type="Pfam" id="PF00078">
    <property type="entry name" value="RVT_1"/>
    <property type="match status" value="1"/>
</dbReference>
<dbReference type="CDD" id="cd01648">
    <property type="entry name" value="TERT"/>
    <property type="match status" value="1"/>
</dbReference>
<keyword evidence="5 13" id="KW-0808">Transferase</keyword>
<accession>A0A0L0NVK6</accession>
<name>A0A0L0NVK6_CANAR</name>
<feature type="domain" description="Reverse transcriptase" evidence="14">
    <location>
        <begin position="402"/>
        <end position="732"/>
    </location>
</feature>
<dbReference type="GO" id="GO:0070034">
    <property type="term" value="F:telomerase RNA binding"/>
    <property type="evidence" value="ECO:0007669"/>
    <property type="project" value="TreeGrafter"/>
</dbReference>
<keyword evidence="9 13" id="KW-0779">Telomere</keyword>
<comment type="function">
    <text evidence="13">Telomerase is a ribonucleoprotein enzyme essential for the replication of chromosome termini in most eukaryotes. It elongates telomeres. It is a reverse transcriptase that adds simple sequence repeats to chromosome ends by copying a template sequence within the RNA component of the enzyme.</text>
</comment>
<dbReference type="InterPro" id="IPR003545">
    <property type="entry name" value="Telomerase_RT"/>
</dbReference>
<dbReference type="SMART" id="SM00975">
    <property type="entry name" value="Telomerase_RBD"/>
    <property type="match status" value="1"/>
</dbReference>
<evidence type="ECO:0000256" key="6">
    <source>
        <dbReference type="ARBA" id="ARBA00022695"/>
    </source>
</evidence>
<evidence type="ECO:0000256" key="9">
    <source>
        <dbReference type="ARBA" id="ARBA00022895"/>
    </source>
</evidence>
<comment type="caution">
    <text evidence="15">The sequence shown here is derived from an EMBL/GenBank/DDBJ whole genome shotgun (WGS) entry which is preliminary data.</text>
</comment>
<evidence type="ECO:0000256" key="10">
    <source>
        <dbReference type="ARBA" id="ARBA00022918"/>
    </source>
</evidence>
<comment type="catalytic activity">
    <reaction evidence="12 13">
        <text>DNA(n) + a 2'-deoxyribonucleoside 5'-triphosphate = DNA(n+1) + diphosphate</text>
        <dbReference type="Rhea" id="RHEA:22508"/>
        <dbReference type="Rhea" id="RHEA-COMP:17339"/>
        <dbReference type="Rhea" id="RHEA-COMP:17340"/>
        <dbReference type="ChEBI" id="CHEBI:33019"/>
        <dbReference type="ChEBI" id="CHEBI:61560"/>
        <dbReference type="ChEBI" id="CHEBI:173112"/>
        <dbReference type="EC" id="2.7.7.49"/>
    </reaction>
</comment>
<dbReference type="PROSITE" id="PS50878">
    <property type="entry name" value="RT_POL"/>
    <property type="match status" value="1"/>
</dbReference>
<keyword evidence="10 13" id="KW-0695">RNA-directed DNA polymerase</keyword>
<dbReference type="AlphaFoldDB" id="A0A0L0NVK6"/>
<keyword evidence="8 13" id="KW-0460">Magnesium</keyword>
<evidence type="ECO:0000256" key="4">
    <source>
        <dbReference type="ARBA" id="ARBA00022454"/>
    </source>
</evidence>
<evidence type="ECO:0000256" key="12">
    <source>
        <dbReference type="ARBA" id="ARBA00048173"/>
    </source>
</evidence>
<dbReference type="VEuPathDB" id="FungiDB:CJJ07_005508"/>
<comment type="similarity">
    <text evidence="1 13">Belongs to the reverse transcriptase family. Telomerase subfamily.</text>
</comment>
<evidence type="ECO:0000256" key="8">
    <source>
        <dbReference type="ARBA" id="ARBA00022842"/>
    </source>
</evidence>
<dbReference type="Proteomes" id="UP000037122">
    <property type="component" value="Unassembled WGS sequence"/>
</dbReference>
<gene>
    <name evidence="15" type="ORF">QG37_04971</name>
</gene>
<dbReference type="Gene3D" id="1.10.132.70">
    <property type="match status" value="1"/>
</dbReference>
<dbReference type="EC" id="2.7.7.49" evidence="2 13"/>
<evidence type="ECO:0000256" key="13">
    <source>
        <dbReference type="RuleBase" id="RU365061"/>
    </source>
</evidence>
<evidence type="ECO:0000313" key="15">
    <source>
        <dbReference type="EMBL" id="KND98206.1"/>
    </source>
</evidence>
<dbReference type="Pfam" id="PF12009">
    <property type="entry name" value="Telomerase_RBD"/>
    <property type="match status" value="1"/>
</dbReference>
<dbReference type="InterPro" id="IPR021891">
    <property type="entry name" value="Telomerase_RBD"/>
</dbReference>
<dbReference type="GO" id="GO:0007004">
    <property type="term" value="P:telomere maintenance via telomerase"/>
    <property type="evidence" value="ECO:0007669"/>
    <property type="project" value="TreeGrafter"/>
</dbReference>
<keyword evidence="7 13" id="KW-0479">Metal-binding</keyword>
<dbReference type="PANTHER" id="PTHR12066">
    <property type="entry name" value="TELOMERASE REVERSE TRANSCRIPTASE"/>
    <property type="match status" value="1"/>
</dbReference>
<evidence type="ECO:0000256" key="1">
    <source>
        <dbReference type="ARBA" id="ARBA00008001"/>
    </source>
</evidence>
<keyword evidence="4 13" id="KW-0158">Chromosome</keyword>
<evidence type="ECO:0000256" key="3">
    <source>
        <dbReference type="ARBA" id="ARBA00016182"/>
    </source>
</evidence>
<evidence type="ECO:0000256" key="5">
    <source>
        <dbReference type="ARBA" id="ARBA00022679"/>
    </source>
</evidence>
<dbReference type="GO" id="GO:0000781">
    <property type="term" value="C:chromosome, telomeric region"/>
    <property type="evidence" value="ECO:0007669"/>
    <property type="project" value="UniProtKB-SubCell"/>
</dbReference>
<protein>
    <recommendedName>
        <fullName evidence="3 13">Telomerase reverse transcriptase</fullName>
        <ecNumber evidence="2 13">2.7.7.49</ecNumber>
    </recommendedName>
    <alternativeName>
        <fullName evidence="13">Telomerase catalytic subunit</fullName>
    </alternativeName>
</protein>
<reference evidence="16" key="1">
    <citation type="journal article" date="2015" name="BMC Genomics">
        <title>Draft genome of a commonly misdiagnosed multidrug resistant pathogen Candida auris.</title>
        <authorList>
            <person name="Chatterjee S."/>
            <person name="Alampalli S.V."/>
            <person name="Nageshan R.K."/>
            <person name="Chettiar S.T."/>
            <person name="Joshi S."/>
            <person name="Tatu U.S."/>
        </authorList>
    </citation>
    <scope>NUCLEOTIDE SEQUENCE [LARGE SCALE GENOMIC DNA]</scope>
    <source>
        <strain evidence="16">6684</strain>
    </source>
</reference>
<proteinExistence type="inferred from homology"/>
<dbReference type="PANTHER" id="PTHR12066:SF0">
    <property type="entry name" value="TELOMERASE REVERSE TRANSCRIPTASE"/>
    <property type="match status" value="1"/>
</dbReference>
<dbReference type="GO" id="GO:0000333">
    <property type="term" value="C:telomerase catalytic core complex"/>
    <property type="evidence" value="ECO:0007669"/>
    <property type="project" value="TreeGrafter"/>
</dbReference>
<dbReference type="EMBL" id="LGST01000034">
    <property type="protein sequence ID" value="KND98206.1"/>
    <property type="molecule type" value="Genomic_DNA"/>
</dbReference>
<dbReference type="InterPro" id="IPR000477">
    <property type="entry name" value="RT_dom"/>
</dbReference>
<dbReference type="GO" id="GO:0003720">
    <property type="term" value="F:telomerase activity"/>
    <property type="evidence" value="ECO:0007669"/>
    <property type="project" value="InterPro"/>
</dbReference>
<dbReference type="GO" id="GO:0046872">
    <property type="term" value="F:metal ion binding"/>
    <property type="evidence" value="ECO:0007669"/>
    <property type="project" value="UniProtKB-KW"/>
</dbReference>
<sequence>MRNFTDFAHFIITLKRTTTPMHLGQSLLSIIRNDTIETDFMQEVDLLSLDFEHFLRYTFVAQLTDRRAVPGLDYKISIEADTETFVEQVIGEYISDGLEDDRYFHKIIPESSQPTIEFLVDCIRNPFWQRFCSMVGRERFLKIVSEAKSFTTQSELIYWSFSRSRPDIAHKSERHLSKAGMMYSTAHSRGNLRVLPESLDIVLKRIEFSDRSHVKSIPKRLRRLRGLLKRAQNRDLRLNYYSLHQSVISEERHQRNETVTHVISFVLIVLKKLFSASYLGCSSNKKLFERFLISYLKSPKKTNLSITALLQKLNLLSVSWLGKNSVTSAKHEDLRKRILFTNFIRWICCTVVSKVVKAFWYVTETSGCIPPKGSSVAFISHEEWSKASSTWLKGYTNEYLTKKSPVQQCQPRYKGGVLRLVPKKGDFRPLCIPLRYQHLPSFGRLLRGEIRHSYNFEKFTLGRVRDLIRYQQSKKAIHSFKGHLKCSSVNDVMRAINNFRNELLRKYGLGNVKLHALKFDMKHCYDNLNQAKVIECIKALFSEKSEEILFFKRFFHYNPHNPNYAKCAKLVADRVQLERLRKASDDKKMTLIRGFSGSKTHIGKLHISSVFDIVLDQVLNGSIMIGNEQNTYYRKRGVFQGTPLLATFCDVLYDRLLKDTCSFLGDAPDTLLIRLADDFLLLSAEPLICKKVFEIVSSESFQEFGAHINQEKCRFYMDSHRSQHVKFVGLDISLPSLEASRNMSTPINLPTKALLSLRALLNQLTRHFVTRTLNEPFTSGRVSPNVLELDMKQILDSISRCLEIHAKSVIMLTPCRPVELELFLNNIILMIYEIYQNHCLNDAALLRLTTSFTKKIRMIFD</sequence>
<dbReference type="GO" id="GO:0042162">
    <property type="term" value="F:telomeric DNA binding"/>
    <property type="evidence" value="ECO:0007669"/>
    <property type="project" value="TreeGrafter"/>
</dbReference>
<comment type="subcellular location">
    <subcellularLocation>
        <location evidence="13">Nucleus</location>
    </subcellularLocation>
    <subcellularLocation>
        <location evidence="13">Chromosome</location>
        <location evidence="13">Telomere</location>
    </subcellularLocation>
</comment>
<organism evidence="15 16">
    <name type="scientific">Candidozyma auris</name>
    <name type="common">Yeast</name>
    <name type="synonym">Candida auris</name>
    <dbReference type="NCBI Taxonomy" id="498019"/>
    <lineage>
        <taxon>Eukaryota</taxon>
        <taxon>Fungi</taxon>
        <taxon>Dikarya</taxon>
        <taxon>Ascomycota</taxon>
        <taxon>Saccharomycotina</taxon>
        <taxon>Pichiomycetes</taxon>
        <taxon>Metschnikowiaceae</taxon>
        <taxon>Candidozyma</taxon>
    </lineage>
</organism>
<keyword evidence="6 13" id="KW-0548">Nucleotidyltransferase</keyword>
<dbReference type="VEuPathDB" id="FungiDB:QG37_04971"/>
<evidence type="ECO:0000256" key="2">
    <source>
        <dbReference type="ARBA" id="ARBA00012493"/>
    </source>
</evidence>
<keyword evidence="11 13" id="KW-0539">Nucleus</keyword>
<evidence type="ECO:0000256" key="7">
    <source>
        <dbReference type="ARBA" id="ARBA00022723"/>
    </source>
</evidence>
<evidence type="ECO:0000313" key="16">
    <source>
        <dbReference type="Proteomes" id="UP000037122"/>
    </source>
</evidence>
<evidence type="ECO:0000259" key="14">
    <source>
        <dbReference type="PROSITE" id="PS50878"/>
    </source>
</evidence>
<dbReference type="PRINTS" id="PR01365">
    <property type="entry name" value="TELOMERASERT"/>
</dbReference>